<dbReference type="SUPFAM" id="SSF49299">
    <property type="entry name" value="PKD domain"/>
    <property type="match status" value="1"/>
</dbReference>
<name>A0A060BTN3_9BACT</name>
<accession>A0A060BTN3</accession>
<reference evidence="1" key="1">
    <citation type="journal article" date="2013" name="Environ. Microbiol.">
        <title>Seasonally variable intestinal metagenomes of the red palm weevil (Rhynchophorus ferrugineus).</title>
        <authorList>
            <person name="Jia S."/>
            <person name="Zhang X."/>
            <person name="Zhang G."/>
            <person name="Yin A."/>
            <person name="Zhang S."/>
            <person name="Li F."/>
            <person name="Wang L."/>
            <person name="Zhao D."/>
            <person name="Yun Q."/>
            <person name="Tala"/>
            <person name="Wang J."/>
            <person name="Sun G."/>
            <person name="Baabdullah M."/>
            <person name="Yu X."/>
            <person name="Hu S."/>
            <person name="Al-Mssallem I.S."/>
            <person name="Yu J."/>
        </authorList>
    </citation>
    <scope>NUCLEOTIDE SEQUENCE</scope>
</reference>
<dbReference type="Pfam" id="PF17957">
    <property type="entry name" value="Big_7"/>
    <property type="match status" value="1"/>
</dbReference>
<evidence type="ECO:0000313" key="1">
    <source>
        <dbReference type="EMBL" id="AIA86027.1"/>
    </source>
</evidence>
<feature type="non-terminal residue" evidence="1">
    <location>
        <position position="75"/>
    </location>
</feature>
<dbReference type="AlphaFoldDB" id="A0A060BTN3"/>
<proteinExistence type="predicted"/>
<protein>
    <submittedName>
        <fullName evidence="1">CAZy families CE6|CBM4|GH10 protein</fullName>
    </submittedName>
</protein>
<sequence length="75" mass="8125">ANVDKINITATAYDPDGEVAKVAFYDGEDLLYEDLSAPYSYEWTNISAGTHVIKAVVTDDEGRTSTSTSTIYVNA</sequence>
<dbReference type="Gene3D" id="2.60.40.10">
    <property type="entry name" value="Immunoglobulins"/>
    <property type="match status" value="1"/>
</dbReference>
<dbReference type="InterPro" id="IPR013783">
    <property type="entry name" value="Ig-like_fold"/>
</dbReference>
<feature type="non-terminal residue" evidence="1">
    <location>
        <position position="1"/>
    </location>
</feature>
<dbReference type="EMBL" id="KF118763">
    <property type="protein sequence ID" value="AIA86027.1"/>
    <property type="molecule type" value="Genomic_DNA"/>
</dbReference>
<dbReference type="InterPro" id="IPR035986">
    <property type="entry name" value="PKD_dom_sf"/>
</dbReference>
<organism evidence="1">
    <name type="scientific">uncultured Cytophaga sp</name>
    <dbReference type="NCBI Taxonomy" id="160238"/>
    <lineage>
        <taxon>Bacteria</taxon>
        <taxon>Pseudomonadati</taxon>
        <taxon>Bacteroidota</taxon>
        <taxon>Cytophagia</taxon>
        <taxon>Cytophagales</taxon>
        <taxon>Cytophagaceae</taxon>
        <taxon>Cytophaga</taxon>
        <taxon>environmental samples</taxon>
    </lineage>
</organism>